<accession>A0A4U5LNL3</accession>
<reference evidence="2 3" key="1">
    <citation type="journal article" date="2015" name="Genome Biol.">
        <title>Comparative genomics of Steinernema reveals deeply conserved gene regulatory networks.</title>
        <authorList>
            <person name="Dillman A.R."/>
            <person name="Macchietto M."/>
            <person name="Porter C.F."/>
            <person name="Rogers A."/>
            <person name="Williams B."/>
            <person name="Antoshechkin I."/>
            <person name="Lee M.M."/>
            <person name="Goodwin Z."/>
            <person name="Lu X."/>
            <person name="Lewis E.E."/>
            <person name="Goodrich-Blair H."/>
            <person name="Stock S.P."/>
            <person name="Adams B.J."/>
            <person name="Sternberg P.W."/>
            <person name="Mortazavi A."/>
        </authorList>
    </citation>
    <scope>NUCLEOTIDE SEQUENCE [LARGE SCALE GENOMIC DNA]</scope>
    <source>
        <strain evidence="2 3">ALL</strain>
    </source>
</reference>
<keyword evidence="3" id="KW-1185">Reference proteome</keyword>
<dbReference type="EMBL" id="AZBU02000015">
    <property type="protein sequence ID" value="TKR57472.1"/>
    <property type="molecule type" value="Genomic_DNA"/>
</dbReference>
<feature type="region of interest" description="Disordered" evidence="1">
    <location>
        <begin position="295"/>
        <end position="329"/>
    </location>
</feature>
<dbReference type="InterPro" id="IPR036383">
    <property type="entry name" value="TSP1_rpt_sf"/>
</dbReference>
<comment type="caution">
    <text evidence="2">The sequence shown here is derived from an EMBL/GenBank/DDBJ whole genome shotgun (WGS) entry which is preliminary data.</text>
</comment>
<dbReference type="OrthoDB" id="5876856at2759"/>
<dbReference type="STRING" id="34508.A0A4U5LNL3"/>
<proteinExistence type="predicted"/>
<evidence type="ECO:0000313" key="2">
    <source>
        <dbReference type="EMBL" id="TKR57472.1"/>
    </source>
</evidence>
<dbReference type="PROSITE" id="PS50092">
    <property type="entry name" value="TSP1"/>
    <property type="match status" value="2"/>
</dbReference>
<sequence length="423" mass="46240">MSCDPLSTETPIETATIDRVTLKPHTTLTVGCHPYGEWNGVFGKKISYTKKNILRGDATDTQPCTKIKETTLTGITTTTFPMTMTTDQSKLTTEPEAVSEKPEECWEIGEWSEWTSWSACLDDEVVSLRSRRCLQTPEDCVSSSPSTCLGNITEITMCPETKSTVSTTTLPFTKVTKPPSTTITVGCFDKGWWSDWSPWSGCGEEDAVDIRKRQCTATTTLAQAKTTTEQPFDSTTTSIATRTNAIKTSILLLTTTTNPTLKTTAEVTTTTLPTSTTTLAPTTTTTELLTTSTTKVTTTTSISPEPTTTTLPVTTTTLGTTTRQTEPTTTTVRTTTVFKPCWEWQEWQQWSGCSHSCGMCGRQQRLRLCIDPSDKCKCPKHLGNEKQACGSAPCTLFDHGSLESCCPGYRIESNGGFFHCGRA</sequence>
<dbReference type="SUPFAM" id="SSF82895">
    <property type="entry name" value="TSP-1 type 1 repeat"/>
    <property type="match status" value="1"/>
</dbReference>
<reference evidence="2 3" key="2">
    <citation type="journal article" date="2019" name="G3 (Bethesda)">
        <title>Hybrid Assembly of the Genome of the Entomopathogenic Nematode Steinernema carpocapsae Identifies the X-Chromosome.</title>
        <authorList>
            <person name="Serra L."/>
            <person name="Macchietto M."/>
            <person name="Macias-Munoz A."/>
            <person name="McGill C.J."/>
            <person name="Rodriguez I.M."/>
            <person name="Rodriguez B."/>
            <person name="Murad R."/>
            <person name="Mortazavi A."/>
        </authorList>
    </citation>
    <scope>NUCLEOTIDE SEQUENCE [LARGE SCALE GENOMIC DNA]</scope>
    <source>
        <strain evidence="2 3">ALL</strain>
    </source>
</reference>
<evidence type="ECO:0000313" key="3">
    <source>
        <dbReference type="Proteomes" id="UP000298663"/>
    </source>
</evidence>
<dbReference type="SMART" id="SM00209">
    <property type="entry name" value="TSP1"/>
    <property type="match status" value="3"/>
</dbReference>
<dbReference type="Proteomes" id="UP000298663">
    <property type="component" value="Unassembled WGS sequence"/>
</dbReference>
<evidence type="ECO:0000256" key="1">
    <source>
        <dbReference type="SAM" id="MobiDB-lite"/>
    </source>
</evidence>
<name>A0A4U5LNL3_STECR</name>
<organism evidence="2 3">
    <name type="scientific">Steinernema carpocapsae</name>
    <name type="common">Entomopathogenic nematode</name>
    <dbReference type="NCBI Taxonomy" id="34508"/>
    <lineage>
        <taxon>Eukaryota</taxon>
        <taxon>Metazoa</taxon>
        <taxon>Ecdysozoa</taxon>
        <taxon>Nematoda</taxon>
        <taxon>Chromadorea</taxon>
        <taxon>Rhabditida</taxon>
        <taxon>Tylenchina</taxon>
        <taxon>Panagrolaimomorpha</taxon>
        <taxon>Strongyloidoidea</taxon>
        <taxon>Steinernematidae</taxon>
        <taxon>Steinernema</taxon>
    </lineage>
</organism>
<protein>
    <submittedName>
        <fullName evidence="2">Uncharacterized protein</fullName>
    </submittedName>
</protein>
<dbReference type="InterPro" id="IPR000884">
    <property type="entry name" value="TSP1_rpt"/>
</dbReference>
<dbReference type="AlphaFoldDB" id="A0A4U5LNL3"/>
<gene>
    <name evidence="2" type="ORF">L596_030733</name>
</gene>
<dbReference type="Gene3D" id="2.20.100.10">
    <property type="entry name" value="Thrombospondin type-1 (TSP1) repeat"/>
    <property type="match status" value="1"/>
</dbReference>